<feature type="compositionally biased region" description="Basic and acidic residues" evidence="1">
    <location>
        <begin position="8"/>
        <end position="17"/>
    </location>
</feature>
<evidence type="ECO:0000256" key="1">
    <source>
        <dbReference type="SAM" id="MobiDB-lite"/>
    </source>
</evidence>
<keyword evidence="3" id="KW-1185">Reference proteome</keyword>
<dbReference type="Proteomes" id="UP001295423">
    <property type="component" value="Unassembled WGS sequence"/>
</dbReference>
<proteinExistence type="predicted"/>
<evidence type="ECO:0000313" key="2">
    <source>
        <dbReference type="EMBL" id="CAJ1958958.1"/>
    </source>
</evidence>
<comment type="caution">
    <text evidence="2">The sequence shown here is derived from an EMBL/GenBank/DDBJ whole genome shotgun (WGS) entry which is preliminary data.</text>
</comment>
<feature type="compositionally biased region" description="Polar residues" evidence="1">
    <location>
        <begin position="18"/>
        <end position="30"/>
    </location>
</feature>
<evidence type="ECO:0000313" key="3">
    <source>
        <dbReference type="Proteomes" id="UP001295423"/>
    </source>
</evidence>
<feature type="region of interest" description="Disordered" evidence="1">
    <location>
        <begin position="1"/>
        <end position="30"/>
    </location>
</feature>
<organism evidence="2 3">
    <name type="scientific">Cylindrotheca closterium</name>
    <dbReference type="NCBI Taxonomy" id="2856"/>
    <lineage>
        <taxon>Eukaryota</taxon>
        <taxon>Sar</taxon>
        <taxon>Stramenopiles</taxon>
        <taxon>Ochrophyta</taxon>
        <taxon>Bacillariophyta</taxon>
        <taxon>Bacillariophyceae</taxon>
        <taxon>Bacillariophycidae</taxon>
        <taxon>Bacillariales</taxon>
        <taxon>Bacillariaceae</taxon>
        <taxon>Cylindrotheca</taxon>
    </lineage>
</organism>
<name>A0AAD2JKN7_9STRA</name>
<dbReference type="AlphaFoldDB" id="A0AAD2JKN7"/>
<dbReference type="EMBL" id="CAKOGP040001980">
    <property type="protein sequence ID" value="CAJ1958958.1"/>
    <property type="molecule type" value="Genomic_DNA"/>
</dbReference>
<protein>
    <submittedName>
        <fullName evidence="2">Uncharacterized protein</fullName>
    </submittedName>
</protein>
<accession>A0AAD2JKN7</accession>
<reference evidence="2" key="1">
    <citation type="submission" date="2023-08" db="EMBL/GenBank/DDBJ databases">
        <authorList>
            <person name="Audoor S."/>
            <person name="Bilcke G."/>
        </authorList>
    </citation>
    <scope>NUCLEOTIDE SEQUENCE</scope>
</reference>
<sequence>MQRTSTRHLPDNEKLQNSKEMIQKSSKGNEQTIAKLEAKLASIKEREEELKVSKEELKGAQIWNEKLQKNNRRLQSSIEGNEQMIAKLEAKLVFTKEREKGLEEHSKQHENAHESLAKKYRAFEVKLQDAKDCFENEAKRRQQVEDQIESILAM</sequence>
<gene>
    <name evidence="2" type="ORF">CYCCA115_LOCUS17437</name>
</gene>